<evidence type="ECO:0000256" key="4">
    <source>
        <dbReference type="SAM" id="MobiDB-lite"/>
    </source>
</evidence>
<organism evidence="5">
    <name type="scientific">Spongospora subterranea</name>
    <dbReference type="NCBI Taxonomy" id="70186"/>
    <lineage>
        <taxon>Eukaryota</taxon>
        <taxon>Sar</taxon>
        <taxon>Rhizaria</taxon>
        <taxon>Endomyxa</taxon>
        <taxon>Phytomyxea</taxon>
        <taxon>Plasmodiophorida</taxon>
        <taxon>Plasmodiophoridae</taxon>
        <taxon>Spongospora</taxon>
    </lineage>
</organism>
<feature type="non-terminal residue" evidence="5">
    <location>
        <position position="1"/>
    </location>
</feature>
<name>A0A0H5QYR3_9EUKA</name>
<dbReference type="InterPro" id="IPR002110">
    <property type="entry name" value="Ankyrin_rpt"/>
</dbReference>
<dbReference type="GO" id="GO:0071356">
    <property type="term" value="P:cellular response to tumor necrosis factor"/>
    <property type="evidence" value="ECO:0007669"/>
    <property type="project" value="TreeGrafter"/>
</dbReference>
<evidence type="ECO:0000256" key="2">
    <source>
        <dbReference type="ARBA" id="ARBA00023043"/>
    </source>
</evidence>
<accession>A0A0H5QYR3</accession>
<feature type="repeat" description="ANK" evidence="3">
    <location>
        <begin position="19"/>
        <end position="51"/>
    </location>
</feature>
<dbReference type="InterPro" id="IPR036770">
    <property type="entry name" value="Ankyrin_rpt-contain_sf"/>
</dbReference>
<dbReference type="AlphaFoldDB" id="A0A0H5QYR3"/>
<feature type="repeat" description="ANK" evidence="3">
    <location>
        <begin position="85"/>
        <end position="117"/>
    </location>
</feature>
<keyword evidence="1" id="KW-0677">Repeat</keyword>
<dbReference type="PANTHER" id="PTHR46680">
    <property type="entry name" value="NF-KAPPA-B INHIBITOR ALPHA"/>
    <property type="match status" value="1"/>
</dbReference>
<proteinExistence type="predicted"/>
<evidence type="ECO:0000313" key="5">
    <source>
        <dbReference type="EMBL" id="CRZ07128.1"/>
    </source>
</evidence>
<reference evidence="5" key="1">
    <citation type="submission" date="2015-04" db="EMBL/GenBank/DDBJ databases">
        <title>The genome sequence of the plant pathogenic Rhizarian Plasmodiophora brassicae reveals insights in its biotrophic life cycle and the origin of chitin synthesis.</title>
        <authorList>
            <person name="Schwelm A."/>
            <person name="Fogelqvist J."/>
            <person name="Knaust A."/>
            <person name="Julke S."/>
            <person name="Lilja T."/>
            <person name="Dhandapani V."/>
            <person name="Bonilla-Rosso G."/>
            <person name="Karlsson M."/>
            <person name="Shevchenko A."/>
            <person name="Choi S.R."/>
            <person name="Kim H.G."/>
            <person name="Park J.Y."/>
            <person name="Lim Y.P."/>
            <person name="Ludwig-Muller J."/>
            <person name="Dixelius C."/>
        </authorList>
    </citation>
    <scope>NUCLEOTIDE SEQUENCE</scope>
    <source>
        <tissue evidence="5">Potato root galls</tissue>
    </source>
</reference>
<dbReference type="GO" id="GO:0005829">
    <property type="term" value="C:cytosol"/>
    <property type="evidence" value="ECO:0007669"/>
    <property type="project" value="TreeGrafter"/>
</dbReference>
<sequence>LPCAHHGATADIINLKNDYGETALLQAFFGNRFHILRILLDKGADPSITDKYGNTPFHINMPSALTDEIILSCIQHMNVNQRNNKGSTLLHTAVKYERGVVVKDLLDKGADPSLTDDNGNTPFHINMPSAL</sequence>
<dbReference type="Pfam" id="PF13857">
    <property type="entry name" value="Ank_5"/>
    <property type="match status" value="1"/>
</dbReference>
<dbReference type="Gene3D" id="1.25.40.20">
    <property type="entry name" value="Ankyrin repeat-containing domain"/>
    <property type="match status" value="2"/>
</dbReference>
<protein>
    <submittedName>
        <fullName evidence="5">Uncharacterized protein</fullName>
    </submittedName>
</protein>
<dbReference type="PROSITE" id="PS50088">
    <property type="entry name" value="ANK_REPEAT"/>
    <property type="match status" value="2"/>
</dbReference>
<dbReference type="InterPro" id="IPR051070">
    <property type="entry name" value="NF-kappa-B_inhibitor"/>
</dbReference>
<dbReference type="GO" id="GO:0051059">
    <property type="term" value="F:NF-kappaB binding"/>
    <property type="evidence" value="ECO:0007669"/>
    <property type="project" value="TreeGrafter"/>
</dbReference>
<keyword evidence="2 3" id="KW-0040">ANK repeat</keyword>
<dbReference type="PROSITE" id="PS50297">
    <property type="entry name" value="ANK_REP_REGION"/>
    <property type="match status" value="2"/>
</dbReference>
<dbReference type="SUPFAM" id="SSF48403">
    <property type="entry name" value="Ankyrin repeat"/>
    <property type="match status" value="1"/>
</dbReference>
<evidence type="ECO:0000256" key="1">
    <source>
        <dbReference type="ARBA" id="ARBA00022737"/>
    </source>
</evidence>
<dbReference type="SMART" id="SM00248">
    <property type="entry name" value="ANK"/>
    <property type="match status" value="2"/>
</dbReference>
<dbReference type="Pfam" id="PF13637">
    <property type="entry name" value="Ank_4"/>
    <property type="match status" value="1"/>
</dbReference>
<evidence type="ECO:0000256" key="3">
    <source>
        <dbReference type="PROSITE-ProRule" id="PRU00023"/>
    </source>
</evidence>
<dbReference type="EMBL" id="HACM01006686">
    <property type="protein sequence ID" value="CRZ07128.1"/>
    <property type="molecule type" value="Transcribed_RNA"/>
</dbReference>
<dbReference type="PANTHER" id="PTHR46680:SF2">
    <property type="entry name" value="NF-KAPPA-B INHIBITOR ZETA"/>
    <property type="match status" value="1"/>
</dbReference>
<feature type="region of interest" description="Disordered" evidence="4">
    <location>
        <begin position="111"/>
        <end position="131"/>
    </location>
</feature>